<accession>A0ABW3CGD2</accession>
<evidence type="ECO:0000313" key="1">
    <source>
        <dbReference type="EMBL" id="MFD0852634.1"/>
    </source>
</evidence>
<gene>
    <name evidence="1" type="ORF">ACFQ07_10385</name>
</gene>
<dbReference type="SUPFAM" id="SSF53901">
    <property type="entry name" value="Thiolase-like"/>
    <property type="match status" value="1"/>
</dbReference>
<dbReference type="EMBL" id="JBHTIR010001503">
    <property type="protein sequence ID" value="MFD0852634.1"/>
    <property type="molecule type" value="Genomic_DNA"/>
</dbReference>
<reference evidence="2" key="1">
    <citation type="journal article" date="2019" name="Int. J. Syst. Evol. Microbiol.">
        <title>The Global Catalogue of Microorganisms (GCM) 10K type strain sequencing project: providing services to taxonomists for standard genome sequencing and annotation.</title>
        <authorList>
            <consortium name="The Broad Institute Genomics Platform"/>
            <consortium name="The Broad Institute Genome Sequencing Center for Infectious Disease"/>
            <person name="Wu L."/>
            <person name="Ma J."/>
        </authorList>
    </citation>
    <scope>NUCLEOTIDE SEQUENCE [LARGE SCALE GENOMIC DNA]</scope>
    <source>
        <strain evidence="2">JCM 31696</strain>
    </source>
</reference>
<feature type="non-terminal residue" evidence="1">
    <location>
        <position position="51"/>
    </location>
</feature>
<proteinExistence type="predicted"/>
<dbReference type="InterPro" id="IPR016039">
    <property type="entry name" value="Thiolase-like"/>
</dbReference>
<comment type="caution">
    <text evidence="1">The sequence shown here is derived from an EMBL/GenBank/DDBJ whole genome shotgun (WGS) entry which is preliminary data.</text>
</comment>
<keyword evidence="2" id="KW-1185">Reference proteome</keyword>
<dbReference type="Gene3D" id="3.40.47.10">
    <property type="match status" value="1"/>
</dbReference>
<name>A0ABW3CGD2_9ACTN</name>
<sequence>MGGFRDATAIAGVGYTPFSKNSGVSTLTLAVDAVLAALDDAGLTVDDVDGL</sequence>
<dbReference type="Proteomes" id="UP001597083">
    <property type="component" value="Unassembled WGS sequence"/>
</dbReference>
<organism evidence="1 2">
    <name type="scientific">Actinomadura adrarensis</name>
    <dbReference type="NCBI Taxonomy" id="1819600"/>
    <lineage>
        <taxon>Bacteria</taxon>
        <taxon>Bacillati</taxon>
        <taxon>Actinomycetota</taxon>
        <taxon>Actinomycetes</taxon>
        <taxon>Streptosporangiales</taxon>
        <taxon>Thermomonosporaceae</taxon>
        <taxon>Actinomadura</taxon>
    </lineage>
</organism>
<protein>
    <submittedName>
        <fullName evidence="1">Acetyl-CoA acetyltransferase</fullName>
    </submittedName>
</protein>
<evidence type="ECO:0000313" key="2">
    <source>
        <dbReference type="Proteomes" id="UP001597083"/>
    </source>
</evidence>